<feature type="domain" description="Peptidase S12 Pab87-related C-terminal" evidence="2">
    <location>
        <begin position="398"/>
        <end position="478"/>
    </location>
</feature>
<dbReference type="RefSeq" id="WP_147088494.1">
    <property type="nucleotide sequence ID" value="NZ_VORM01000058.1"/>
</dbReference>
<dbReference type="Gene3D" id="2.40.128.600">
    <property type="match status" value="1"/>
</dbReference>
<sequence length="488" mass="56309">MKKWFTTLLILSQLVLFGQSGNKEKTIEQKLKYFLELSDSLMIKTNTAGVGIAIVYNGEIIYKGGLGYRDVANKNIVTENTLFPIGSNTKPMTGIIASRLVEKGLLDWNAPVKNYYPEFKVDDNYVTENATIKDLFTHMTGVGRYDLLYYKNSSITRDEILEKLPLMKSKYPIRQQYSYNNFMYLIAGIVEEKVSGKNWGNLVKDEVFTPLHMYNSYSVFQEYLNYKERAKGYKSDGITEVDYQNIDIIAPAGSVSSTPSDMALWIKMLANKGKIDNQNYITEDQYNYYTAPHATFNPNRAISSSIGWIMGYPNGKKFIQKEGGIDGFRSKVTITEDDKFGIAIMTNNWSDYISIITDYALNIFGDDNYERDYKWEKSLEYKKTDNTEKDTKEEKPLLHKIDEYIGTYEDEIYGKITISKNKKKLQFKFHDFKSKMLHLGFDNFEVGLNLGNGSEDYILYFHTGINEKIDKIEFKLESNMPISNFNKQ</sequence>
<dbReference type="EMBL" id="VORO01000056">
    <property type="protein sequence ID" value="TXD86497.1"/>
    <property type="molecule type" value="Genomic_DNA"/>
</dbReference>
<accession>A0A5C6ZAK3</accession>
<evidence type="ECO:0000313" key="3">
    <source>
        <dbReference type="EMBL" id="TXD86497.1"/>
    </source>
</evidence>
<evidence type="ECO:0000259" key="2">
    <source>
        <dbReference type="Pfam" id="PF11954"/>
    </source>
</evidence>
<feature type="domain" description="Beta-lactamase-related" evidence="1">
    <location>
        <begin position="41"/>
        <end position="349"/>
    </location>
</feature>
<protein>
    <submittedName>
        <fullName evidence="3">Serine hydrolase</fullName>
    </submittedName>
</protein>
<comment type="caution">
    <text evidence="3">The sequence shown here is derived from an EMBL/GenBank/DDBJ whole genome shotgun (WGS) entry which is preliminary data.</text>
</comment>
<dbReference type="InterPro" id="IPR050491">
    <property type="entry name" value="AmpC-like"/>
</dbReference>
<dbReference type="GO" id="GO:0016787">
    <property type="term" value="F:hydrolase activity"/>
    <property type="evidence" value="ECO:0007669"/>
    <property type="project" value="UniProtKB-KW"/>
</dbReference>
<dbReference type="PANTHER" id="PTHR46825">
    <property type="entry name" value="D-ALANYL-D-ALANINE-CARBOXYPEPTIDASE/ENDOPEPTIDASE AMPH"/>
    <property type="match status" value="1"/>
</dbReference>
<keyword evidence="4" id="KW-1185">Reference proteome</keyword>
<name>A0A5C6ZAK3_9FLAO</name>
<dbReference type="InterPro" id="IPR021860">
    <property type="entry name" value="Peptidase_S12_Pab87-rel_C"/>
</dbReference>
<organism evidence="3 4">
    <name type="scientific">Subsaximicrobium wynnwilliamsii</name>
    <dbReference type="NCBI Taxonomy" id="291179"/>
    <lineage>
        <taxon>Bacteria</taxon>
        <taxon>Pseudomonadati</taxon>
        <taxon>Bacteroidota</taxon>
        <taxon>Flavobacteriia</taxon>
        <taxon>Flavobacteriales</taxon>
        <taxon>Flavobacteriaceae</taxon>
        <taxon>Subsaximicrobium</taxon>
    </lineage>
</organism>
<dbReference type="Gene3D" id="3.40.710.10">
    <property type="entry name" value="DD-peptidase/beta-lactamase superfamily"/>
    <property type="match status" value="1"/>
</dbReference>
<proteinExistence type="predicted"/>
<keyword evidence="3" id="KW-0378">Hydrolase</keyword>
<dbReference type="Pfam" id="PF00144">
    <property type="entry name" value="Beta-lactamase"/>
    <property type="match status" value="1"/>
</dbReference>
<gene>
    <name evidence="3" type="ORF">ESY86_20070</name>
</gene>
<dbReference type="Proteomes" id="UP000321578">
    <property type="component" value="Unassembled WGS sequence"/>
</dbReference>
<dbReference type="PANTHER" id="PTHR46825:SF15">
    <property type="entry name" value="BETA-LACTAMASE-RELATED DOMAIN-CONTAINING PROTEIN"/>
    <property type="match status" value="1"/>
</dbReference>
<dbReference type="AlphaFoldDB" id="A0A5C6ZAK3"/>
<dbReference type="InterPro" id="IPR001466">
    <property type="entry name" value="Beta-lactam-related"/>
</dbReference>
<dbReference type="Pfam" id="PF11954">
    <property type="entry name" value="DUF3471"/>
    <property type="match status" value="1"/>
</dbReference>
<dbReference type="InterPro" id="IPR012338">
    <property type="entry name" value="Beta-lactam/transpept-like"/>
</dbReference>
<reference evidence="3 4" key="1">
    <citation type="submission" date="2019-08" db="EMBL/GenBank/DDBJ databases">
        <title>Genomes of Subsaximicrobium wynnwilliamsii strains.</title>
        <authorList>
            <person name="Bowman J.P."/>
        </authorList>
    </citation>
    <scope>NUCLEOTIDE SEQUENCE [LARGE SCALE GENOMIC DNA]</scope>
    <source>
        <strain evidence="3 4">2-80-2</strain>
    </source>
</reference>
<dbReference type="OrthoDB" id="1522765at2"/>
<evidence type="ECO:0000313" key="4">
    <source>
        <dbReference type="Proteomes" id="UP000321578"/>
    </source>
</evidence>
<evidence type="ECO:0000259" key="1">
    <source>
        <dbReference type="Pfam" id="PF00144"/>
    </source>
</evidence>
<dbReference type="SUPFAM" id="SSF56601">
    <property type="entry name" value="beta-lactamase/transpeptidase-like"/>
    <property type="match status" value="1"/>
</dbReference>